<dbReference type="SUPFAM" id="SSF52833">
    <property type="entry name" value="Thioredoxin-like"/>
    <property type="match status" value="1"/>
</dbReference>
<dbReference type="OrthoDB" id="9811366at2"/>
<evidence type="ECO:0000256" key="1">
    <source>
        <dbReference type="ARBA" id="ARBA00023284"/>
    </source>
</evidence>
<dbReference type="Gene3D" id="3.40.30.10">
    <property type="entry name" value="Glutaredoxin"/>
    <property type="match status" value="1"/>
</dbReference>
<dbReference type="InterPro" id="IPR036249">
    <property type="entry name" value="Thioredoxin-like_sf"/>
</dbReference>
<evidence type="ECO:0000313" key="2">
    <source>
        <dbReference type="EMBL" id="TWB96130.1"/>
    </source>
</evidence>
<keyword evidence="1" id="KW-0676">Redox-active center</keyword>
<dbReference type="NCBIfam" id="TIGR02174">
    <property type="entry name" value="CXXU_selWTH"/>
    <property type="match status" value="1"/>
</dbReference>
<gene>
    <name evidence="2" type="ORF">FBZ93_108172</name>
</gene>
<dbReference type="RefSeq" id="WP_146988401.1">
    <property type="nucleotide sequence ID" value="NZ_VITY01000008.1"/>
</dbReference>
<dbReference type="Pfam" id="PF10262">
    <property type="entry name" value="Rdx"/>
    <property type="match status" value="1"/>
</dbReference>
<sequence>MTDLSITYCRPCGYETRARAAATLLRERLGLDAELVPGKGGVFEVRLDGKVIARRVKGHFPDAADIVTAVTTARA</sequence>
<comment type="caution">
    <text evidence="2">The sequence shown here is derived from an EMBL/GenBank/DDBJ whole genome shotgun (WGS) entry which is preliminary data.</text>
</comment>
<evidence type="ECO:0000313" key="3">
    <source>
        <dbReference type="Proteomes" id="UP000321304"/>
    </source>
</evidence>
<dbReference type="STRING" id="1755647.AS156_03010"/>
<name>A0A560LSD7_9BRAD</name>
<organism evidence="2 3">
    <name type="scientific">Bradyrhizobium macuxiense</name>
    <dbReference type="NCBI Taxonomy" id="1755647"/>
    <lineage>
        <taxon>Bacteria</taxon>
        <taxon>Pseudomonadati</taxon>
        <taxon>Pseudomonadota</taxon>
        <taxon>Alphaproteobacteria</taxon>
        <taxon>Hyphomicrobiales</taxon>
        <taxon>Nitrobacteraceae</taxon>
        <taxon>Bradyrhizobium</taxon>
    </lineage>
</organism>
<proteinExistence type="predicted"/>
<dbReference type="EMBL" id="VITY01000008">
    <property type="protein sequence ID" value="TWB96130.1"/>
    <property type="molecule type" value="Genomic_DNA"/>
</dbReference>
<protein>
    <submittedName>
        <fullName evidence="2">Selenoprotein W-related protein</fullName>
    </submittedName>
</protein>
<dbReference type="InterPro" id="IPR011893">
    <property type="entry name" value="Selenoprotein_Rdx-typ"/>
</dbReference>
<reference evidence="2 3" key="1">
    <citation type="submission" date="2019-06" db="EMBL/GenBank/DDBJ databases">
        <title>Genomic Encyclopedia of Type Strains, Phase IV (KMG-V): Genome sequencing to study the core and pangenomes of soil and plant-associated prokaryotes.</title>
        <authorList>
            <person name="Whitman W."/>
        </authorList>
    </citation>
    <scope>NUCLEOTIDE SEQUENCE [LARGE SCALE GENOMIC DNA]</scope>
    <source>
        <strain evidence="2 3">BR 10355</strain>
    </source>
</reference>
<dbReference type="AlphaFoldDB" id="A0A560LSD7"/>
<dbReference type="Proteomes" id="UP000321304">
    <property type="component" value="Unassembled WGS sequence"/>
</dbReference>
<keyword evidence="3" id="KW-1185">Reference proteome</keyword>
<accession>A0A560LSD7</accession>